<keyword evidence="2 7" id="KW-0689">Ribosomal protein</keyword>
<dbReference type="CDD" id="cd00513">
    <property type="entry name" value="Ribosomal_L32_L32e"/>
    <property type="match status" value="1"/>
</dbReference>
<sequence length="139" mass="15625">MQVETKRLIRVRSERRARFKRDGYGTKKQLSASWRRPRGLQSKQRAQKKAKGVHPMAGYGSPVAIRGLHPSGYQDILVFTPNELTGLDPETQAVRIGRTVGNKKREVIQNLAREAGLKILNPKDASLVVKGKPEVKEDE</sequence>
<gene>
    <name evidence="7" type="ordered locus">Mpal_0459</name>
</gene>
<dbReference type="AlphaFoldDB" id="B8GKF0"/>
<dbReference type="HOGENOM" id="CLU_071479_3_1_2"/>
<dbReference type="InterPro" id="IPR023654">
    <property type="entry name" value="Ribosomal_eL32_arc"/>
</dbReference>
<dbReference type="Proteomes" id="UP000002457">
    <property type="component" value="Chromosome"/>
</dbReference>
<evidence type="ECO:0000256" key="5">
    <source>
        <dbReference type="ARBA" id="ARBA00035377"/>
    </source>
</evidence>
<reference evidence="7 8" key="1">
    <citation type="journal article" date="2015" name="Genome Announc.">
        <title>Complete Genome Sequence of Methanosphaerula palustris E1-9CT, a Hydrogenotrophic Methanogen Isolated from a Minerotrophic Fen Peatland.</title>
        <authorList>
            <person name="Cadillo-Quiroz H."/>
            <person name="Browne P."/>
            <person name="Kyrpides N."/>
            <person name="Woyke T."/>
            <person name="Goodwin L."/>
            <person name="Detter C."/>
            <person name="Yavitt J.B."/>
            <person name="Zinder S.H."/>
        </authorList>
    </citation>
    <scope>NUCLEOTIDE SEQUENCE [LARGE SCALE GENOMIC DNA]</scope>
    <source>
        <strain evidence="8">ATCC BAA-1556 / DSM 19958 / E1-9c</strain>
    </source>
</reference>
<dbReference type="GO" id="GO:0006412">
    <property type="term" value="P:translation"/>
    <property type="evidence" value="ECO:0007669"/>
    <property type="project" value="InterPro"/>
</dbReference>
<name>B8GKF0_METPE</name>
<dbReference type="RefSeq" id="WP_012617152.1">
    <property type="nucleotide sequence ID" value="NC_011832.1"/>
</dbReference>
<evidence type="ECO:0000256" key="1">
    <source>
        <dbReference type="ARBA" id="ARBA00008431"/>
    </source>
</evidence>
<dbReference type="GO" id="GO:0003735">
    <property type="term" value="F:structural constituent of ribosome"/>
    <property type="evidence" value="ECO:0007669"/>
    <property type="project" value="InterPro"/>
</dbReference>
<evidence type="ECO:0000256" key="6">
    <source>
        <dbReference type="SAM" id="MobiDB-lite"/>
    </source>
</evidence>
<dbReference type="Pfam" id="PF01655">
    <property type="entry name" value="Ribosomal_L32e"/>
    <property type="match status" value="1"/>
</dbReference>
<protein>
    <recommendedName>
        <fullName evidence="4">Large ribosomal subunit protein eL32</fullName>
    </recommendedName>
    <alternativeName>
        <fullName evidence="5">50S ribosomal protein L32e</fullName>
    </alternativeName>
</protein>
<organism evidence="7 8">
    <name type="scientific">Methanosphaerula palustris (strain ATCC BAA-1556 / DSM 19958 / E1-9c)</name>
    <dbReference type="NCBI Taxonomy" id="521011"/>
    <lineage>
        <taxon>Archaea</taxon>
        <taxon>Methanobacteriati</taxon>
        <taxon>Methanobacteriota</taxon>
        <taxon>Stenosarchaea group</taxon>
        <taxon>Methanomicrobia</taxon>
        <taxon>Methanomicrobiales</taxon>
        <taxon>Methanoregulaceae</taxon>
        <taxon>Methanosphaerula</taxon>
    </lineage>
</organism>
<dbReference type="NCBIfam" id="NF006332">
    <property type="entry name" value="PRK08562.1"/>
    <property type="match status" value="1"/>
</dbReference>
<dbReference type="GO" id="GO:0022625">
    <property type="term" value="C:cytosolic large ribosomal subunit"/>
    <property type="evidence" value="ECO:0007669"/>
    <property type="project" value="TreeGrafter"/>
</dbReference>
<keyword evidence="3" id="KW-0687">Ribonucleoprotein</keyword>
<feature type="region of interest" description="Disordered" evidence="6">
    <location>
        <begin position="19"/>
        <end position="59"/>
    </location>
</feature>
<dbReference type="InterPro" id="IPR036351">
    <property type="entry name" value="Ribosomal_eL32_sf"/>
</dbReference>
<evidence type="ECO:0000256" key="3">
    <source>
        <dbReference type="ARBA" id="ARBA00023274"/>
    </source>
</evidence>
<comment type="similarity">
    <text evidence="1">Belongs to the eukaryotic ribosomal protein eL32 family.</text>
</comment>
<dbReference type="OrthoDB" id="372100at2157"/>
<proteinExistence type="inferred from homology"/>
<accession>B8GKF0</accession>
<evidence type="ECO:0000313" key="7">
    <source>
        <dbReference type="EMBL" id="ACL15833.1"/>
    </source>
</evidence>
<dbReference type="SMART" id="SM01393">
    <property type="entry name" value="Ribosomal_L32e"/>
    <property type="match status" value="1"/>
</dbReference>
<dbReference type="PANTHER" id="PTHR23413:SF1">
    <property type="entry name" value="RIBOSOMAL PROTEIN L32"/>
    <property type="match status" value="1"/>
</dbReference>
<evidence type="ECO:0000256" key="2">
    <source>
        <dbReference type="ARBA" id="ARBA00022980"/>
    </source>
</evidence>
<dbReference type="EMBL" id="CP001338">
    <property type="protein sequence ID" value="ACL15833.1"/>
    <property type="molecule type" value="Genomic_DNA"/>
</dbReference>
<evidence type="ECO:0000256" key="4">
    <source>
        <dbReference type="ARBA" id="ARBA00035229"/>
    </source>
</evidence>
<dbReference type="GeneID" id="7272783"/>
<dbReference type="eggNOG" id="arCOG00781">
    <property type="taxonomic scope" value="Archaea"/>
</dbReference>
<dbReference type="KEGG" id="mpl:Mpal_0459"/>
<keyword evidence="8" id="KW-1185">Reference proteome</keyword>
<dbReference type="InterPro" id="IPR001515">
    <property type="entry name" value="Ribosomal_eL32"/>
</dbReference>
<evidence type="ECO:0000313" key="8">
    <source>
        <dbReference type="Proteomes" id="UP000002457"/>
    </source>
</evidence>
<dbReference type="PANTHER" id="PTHR23413">
    <property type="entry name" value="60S RIBOSOMAL PROTEIN L32 AND DNA-DIRECTED RNA POLYMERASE II, SUBUNIT N"/>
    <property type="match status" value="1"/>
</dbReference>
<dbReference type="SUPFAM" id="SSF52042">
    <property type="entry name" value="Ribosomal protein L32e"/>
    <property type="match status" value="1"/>
</dbReference>
<dbReference type="STRING" id="521011.Mpal_0459"/>